<dbReference type="OMA" id="PPFRSDR"/>
<reference evidence="1 2" key="1">
    <citation type="journal article" date="2005" name="Nature">
        <title>Initial sequence of the chimpanzee genome and comparison with the human genome.</title>
        <authorList>
            <consortium name="Chimpanzee sequencing and analysis consortium"/>
        </authorList>
    </citation>
    <scope>NUCLEOTIDE SEQUENCE [LARGE SCALE GENOMIC DNA]</scope>
</reference>
<dbReference type="GeneTree" id="ENSGT00390000009403"/>
<evidence type="ECO:0000313" key="1">
    <source>
        <dbReference type="Ensembl" id="ENSPTRP00000075119.1"/>
    </source>
</evidence>
<dbReference type="EMBL" id="AACZ04065420">
    <property type="status" value="NOT_ANNOTATED_CDS"/>
    <property type="molecule type" value="Genomic_DNA"/>
</dbReference>
<protein>
    <submittedName>
        <fullName evidence="1">Uncharacterized protein</fullName>
    </submittedName>
</protein>
<reference evidence="1" key="2">
    <citation type="submission" date="2025-08" db="UniProtKB">
        <authorList>
            <consortium name="Ensembl"/>
        </authorList>
    </citation>
    <scope>IDENTIFICATION</scope>
</reference>
<dbReference type="AlphaFoldDB" id="A0A2I3SE26"/>
<dbReference type="Bgee" id="ENSPTRG00000048133">
    <property type="expression patterns" value="Expressed in testis and 9 other cell types or tissues"/>
</dbReference>
<keyword evidence="2" id="KW-1185">Reference proteome</keyword>
<accession>A0A2I3SE26</accession>
<dbReference type="Ensembl" id="ENSPTRT00000104065.1">
    <property type="protein sequence ID" value="ENSPTRP00000075119.1"/>
    <property type="gene ID" value="ENSPTRG00000048133.1"/>
</dbReference>
<name>A0A2I3SE26_PANTR</name>
<evidence type="ECO:0000313" key="2">
    <source>
        <dbReference type="Proteomes" id="UP000002277"/>
    </source>
</evidence>
<sequence length="105" mass="11777">VILKHHFNPVFPLLTKTNSGIKGTLHFGLKCLSLLPVLSPPFRSDRTTQSPTLVRLILLLPFFSTNPSFDLRNSTSHLKVTVHSIPQNELRWQAGALRDAISYTT</sequence>
<reference evidence="1" key="3">
    <citation type="submission" date="2025-09" db="UniProtKB">
        <authorList>
            <consortium name="Ensembl"/>
        </authorList>
    </citation>
    <scope>IDENTIFICATION</scope>
</reference>
<proteinExistence type="predicted"/>
<dbReference type="Proteomes" id="UP000002277">
    <property type="component" value="Chromosome 15"/>
</dbReference>
<organism evidence="1 2">
    <name type="scientific">Pan troglodytes</name>
    <name type="common">Chimpanzee</name>
    <dbReference type="NCBI Taxonomy" id="9598"/>
    <lineage>
        <taxon>Eukaryota</taxon>
        <taxon>Metazoa</taxon>
        <taxon>Chordata</taxon>
        <taxon>Craniata</taxon>
        <taxon>Vertebrata</taxon>
        <taxon>Euteleostomi</taxon>
        <taxon>Mammalia</taxon>
        <taxon>Eutheria</taxon>
        <taxon>Euarchontoglires</taxon>
        <taxon>Primates</taxon>
        <taxon>Haplorrhini</taxon>
        <taxon>Catarrhini</taxon>
        <taxon>Hominidae</taxon>
        <taxon>Pan</taxon>
    </lineage>
</organism>
<dbReference type="InParanoid" id="A0A2I3SE26"/>